<protein>
    <submittedName>
        <fullName evidence="1">Uncharacterized protein</fullName>
    </submittedName>
</protein>
<dbReference type="AlphaFoldDB" id="A0A3N4J9H9"/>
<accession>A0A3N4J9H9</accession>
<evidence type="ECO:0000313" key="1">
    <source>
        <dbReference type="EMBL" id="RPA94886.1"/>
    </source>
</evidence>
<gene>
    <name evidence="1" type="ORF">L873DRAFT_1389435</name>
</gene>
<sequence length="80" mass="9301">MYDLCIIFVAIDDVLNVRHSPSNTCDNIVPVHGNAHHNKIPKLFFIHISQSHSPNTQQIQRLPVGWILWRFRMVEVEANK</sequence>
<keyword evidence="2" id="KW-1185">Reference proteome</keyword>
<reference evidence="1 2" key="1">
    <citation type="journal article" date="2018" name="Nat. Ecol. Evol.">
        <title>Pezizomycetes genomes reveal the molecular basis of ectomycorrhizal truffle lifestyle.</title>
        <authorList>
            <person name="Murat C."/>
            <person name="Payen T."/>
            <person name="Noel B."/>
            <person name="Kuo A."/>
            <person name="Morin E."/>
            <person name="Chen J."/>
            <person name="Kohler A."/>
            <person name="Krizsan K."/>
            <person name="Balestrini R."/>
            <person name="Da Silva C."/>
            <person name="Montanini B."/>
            <person name="Hainaut M."/>
            <person name="Levati E."/>
            <person name="Barry K.W."/>
            <person name="Belfiori B."/>
            <person name="Cichocki N."/>
            <person name="Clum A."/>
            <person name="Dockter R.B."/>
            <person name="Fauchery L."/>
            <person name="Guy J."/>
            <person name="Iotti M."/>
            <person name="Le Tacon F."/>
            <person name="Lindquist E.A."/>
            <person name="Lipzen A."/>
            <person name="Malagnac F."/>
            <person name="Mello A."/>
            <person name="Molinier V."/>
            <person name="Miyauchi S."/>
            <person name="Poulain J."/>
            <person name="Riccioni C."/>
            <person name="Rubini A."/>
            <person name="Sitrit Y."/>
            <person name="Splivallo R."/>
            <person name="Traeger S."/>
            <person name="Wang M."/>
            <person name="Zifcakova L."/>
            <person name="Wipf D."/>
            <person name="Zambonelli A."/>
            <person name="Paolocci F."/>
            <person name="Nowrousian M."/>
            <person name="Ottonello S."/>
            <person name="Baldrian P."/>
            <person name="Spatafora J.W."/>
            <person name="Henrissat B."/>
            <person name="Nagy L.G."/>
            <person name="Aury J.M."/>
            <person name="Wincker P."/>
            <person name="Grigoriev I.V."/>
            <person name="Bonfante P."/>
            <person name="Martin F.M."/>
        </authorList>
    </citation>
    <scope>NUCLEOTIDE SEQUENCE [LARGE SCALE GENOMIC DNA]</scope>
    <source>
        <strain evidence="1 2">120613-1</strain>
    </source>
</reference>
<proteinExistence type="predicted"/>
<organism evidence="1 2">
    <name type="scientific">Choiromyces venosus 120613-1</name>
    <dbReference type="NCBI Taxonomy" id="1336337"/>
    <lineage>
        <taxon>Eukaryota</taxon>
        <taxon>Fungi</taxon>
        <taxon>Dikarya</taxon>
        <taxon>Ascomycota</taxon>
        <taxon>Pezizomycotina</taxon>
        <taxon>Pezizomycetes</taxon>
        <taxon>Pezizales</taxon>
        <taxon>Tuberaceae</taxon>
        <taxon>Choiromyces</taxon>
    </lineage>
</organism>
<dbReference type="EMBL" id="ML120432">
    <property type="protein sequence ID" value="RPA94886.1"/>
    <property type="molecule type" value="Genomic_DNA"/>
</dbReference>
<evidence type="ECO:0000313" key="2">
    <source>
        <dbReference type="Proteomes" id="UP000276215"/>
    </source>
</evidence>
<name>A0A3N4J9H9_9PEZI</name>
<dbReference type="Proteomes" id="UP000276215">
    <property type="component" value="Unassembled WGS sequence"/>
</dbReference>